<dbReference type="Proteomes" id="UP000239047">
    <property type="component" value="Unassembled WGS sequence"/>
</dbReference>
<comment type="caution">
    <text evidence="1">The sequence shown here is derived from an EMBL/GenBank/DDBJ whole genome shotgun (WGS) entry which is preliminary data.</text>
</comment>
<dbReference type="EMBL" id="PREZ01000009">
    <property type="protein sequence ID" value="PPA68736.1"/>
    <property type="molecule type" value="Genomic_DNA"/>
</dbReference>
<sequence length="71" mass="8340">MDIKSYLSVFTSVGSTLKEMSQNQNYTFKQKKEIMSNCLTKLEKASPPLAFEMEQQQRITEHTVVRKRLRI</sequence>
<accession>A0A2S5G6X4</accession>
<reference evidence="1 2" key="1">
    <citation type="submission" date="2018-02" db="EMBL/GenBank/DDBJ databases">
        <title>Jeotgalibacillus proteolyticum sp. nov. a protease producing bacterium isolated from ocean sediments of Laizhou Bay.</title>
        <authorList>
            <person name="Li Y."/>
        </authorList>
    </citation>
    <scope>NUCLEOTIDE SEQUENCE [LARGE SCALE GENOMIC DNA]</scope>
    <source>
        <strain evidence="1 2">22-7</strain>
    </source>
</reference>
<dbReference type="AlphaFoldDB" id="A0A2S5G6X4"/>
<keyword evidence="2" id="KW-1185">Reference proteome</keyword>
<protein>
    <submittedName>
        <fullName evidence="1">Uncharacterized protein</fullName>
    </submittedName>
</protein>
<organism evidence="1 2">
    <name type="scientific">Jeotgalibacillus proteolyticus</name>
    <dbReference type="NCBI Taxonomy" id="2082395"/>
    <lineage>
        <taxon>Bacteria</taxon>
        <taxon>Bacillati</taxon>
        <taxon>Bacillota</taxon>
        <taxon>Bacilli</taxon>
        <taxon>Bacillales</taxon>
        <taxon>Caryophanaceae</taxon>
        <taxon>Jeotgalibacillus</taxon>
    </lineage>
</organism>
<dbReference type="RefSeq" id="WP_104059697.1">
    <property type="nucleotide sequence ID" value="NZ_PREZ01000009.1"/>
</dbReference>
<evidence type="ECO:0000313" key="1">
    <source>
        <dbReference type="EMBL" id="PPA68736.1"/>
    </source>
</evidence>
<gene>
    <name evidence="1" type="ORF">C4B60_19415</name>
</gene>
<evidence type="ECO:0000313" key="2">
    <source>
        <dbReference type="Proteomes" id="UP000239047"/>
    </source>
</evidence>
<proteinExistence type="predicted"/>
<name>A0A2S5G6X4_9BACL</name>